<comment type="caution">
    <text evidence="2">The sequence shown here is derived from an EMBL/GenBank/DDBJ whole genome shotgun (WGS) entry which is preliminary data.</text>
</comment>
<evidence type="ECO:0000313" key="2">
    <source>
        <dbReference type="EMBL" id="KPQ13349.1"/>
    </source>
</evidence>
<evidence type="ECO:0000256" key="1">
    <source>
        <dbReference type="SAM" id="Phobius"/>
    </source>
</evidence>
<dbReference type="PROSITE" id="PS51257">
    <property type="entry name" value="PROKAR_LIPOPROTEIN"/>
    <property type="match status" value="1"/>
</dbReference>
<keyword evidence="1" id="KW-1133">Transmembrane helix</keyword>
<dbReference type="eggNOG" id="COG2304">
    <property type="taxonomic scope" value="Bacteria"/>
</dbReference>
<proteinExistence type="predicted"/>
<evidence type="ECO:0000313" key="3">
    <source>
        <dbReference type="Proteomes" id="UP000050421"/>
    </source>
</evidence>
<dbReference type="STRING" id="1305737.GCA_000526355_01195"/>
<accession>A0A0P8ADA6</accession>
<dbReference type="AlphaFoldDB" id="A0A0P8ADA6"/>
<dbReference type="OrthoDB" id="812134at2"/>
<dbReference type="PATRIC" id="fig|1305737.6.peg.3378"/>
<keyword evidence="1" id="KW-0812">Transmembrane</keyword>
<name>A0A0P8ADA6_9BACT</name>
<keyword evidence="1" id="KW-0472">Membrane</keyword>
<protein>
    <submittedName>
        <fullName evidence="2">Uncharacterized protein</fullName>
    </submittedName>
</protein>
<sequence length="1011" mass="114223">MSYSSDRREFFKKLALFSLVSSTGGWLVSCDDAELSPENLEGGVFQVWKEMQELLRTSPEHLGQHYLSVKESKDPEKMLEFVRDSFFLTPANASSLRGMGTAMRYGVRGALRDGFATPREKAELLRQLFEDSGIKAEVVFERTDFDEQKVKSLFFRPKEEQVLADLTDSQVERWMKMLNVSESELQEITYINSGEKESEKLAGQLWQILPDKEKIRYHDFDFRWDNSRCPAVKFQWENQEKIAHLFDPSVPFGQAANPNGSIRNAEPPEYVLDQIQFSLSYRDNIEPAKEKTLLTKSYEAQDLVGRQLHLGFYHGLDLKAQASTSFNQVRIFTPGLSLESSDLSEKEQIKNAAIGETITLEGQEIKVDEKNKTIHVDGFPIAWVEESEKAKEVSELKLKITAGLPALVKVEVWPIDQEGKFVEGLMASDFSFYENSKPISPLMEANELAPKVLILYDTSLSMPLEYRKEGMKAFLESLENGIRKSFSKASITSWETDSSLYKWLRKASQTSFDLILFATDGDNKDELKEDDLEVFSAGPPVIVLDVYNSTRARSREVFEHLSVSSGGIIINSTDQEKAQIEIIRQVAALELPPYVFTFYGSLSADQNELKVSVDSERIGETETYSFKFREKTESIGPKIIGLYLTITIGNQTINRVLAGWNPAIEKEDSIGKSHADEVRNLIFGSIILGIEGQGPTYALALDELLDFRLQNQAWLEAVEAEKVDLAIEETEKVPFAYEPMMIHLLAPIPDQVTSDSLTFASGTRMVIVKRTVGINQEFSEDSVDFLPTADFVTISNSKEESFRINLKKTAHLAFVEQAFFEESSVSLLADANLITTDEAKQEDWFKDQLRDGSHSNFIREYWNRIGQAFHLFGKELDSLAYWQIDKETGELLGILPDQTGGGKRKVFTQFDDLNDVMKAYSRTLSFTSMGGLGFIGFHVALIRLYAIASHAIKTMDTRNLEQEVLKALQMRACDAAWYIHSGLTGHPQKIMGGLAKLISMMDKTSDDFPCE</sequence>
<gene>
    <name evidence="2" type="ORF">HLUCCX10_13300</name>
</gene>
<feature type="transmembrane region" description="Helical" evidence="1">
    <location>
        <begin position="924"/>
        <end position="946"/>
    </location>
</feature>
<reference evidence="2 3" key="1">
    <citation type="submission" date="2015-09" db="EMBL/GenBank/DDBJ databases">
        <title>Identification and resolution of microdiversity through metagenomic sequencing of parallel consortia.</title>
        <authorList>
            <person name="Nelson W.C."/>
            <person name="Romine M.F."/>
            <person name="Lindemann S.R."/>
        </authorList>
    </citation>
    <scope>NUCLEOTIDE SEQUENCE [LARGE SCALE GENOMIC DNA]</scope>
    <source>
        <strain evidence="2">HL-49</strain>
    </source>
</reference>
<dbReference type="Proteomes" id="UP000050421">
    <property type="component" value="Unassembled WGS sequence"/>
</dbReference>
<dbReference type="EMBL" id="LJXT01000093">
    <property type="protein sequence ID" value="KPQ13349.1"/>
    <property type="molecule type" value="Genomic_DNA"/>
</dbReference>
<organism evidence="2 3">
    <name type="scientific">Algoriphagus marincola HL-49</name>
    <dbReference type="NCBI Taxonomy" id="1305737"/>
    <lineage>
        <taxon>Bacteria</taxon>
        <taxon>Pseudomonadati</taxon>
        <taxon>Bacteroidota</taxon>
        <taxon>Cytophagia</taxon>
        <taxon>Cytophagales</taxon>
        <taxon>Cyclobacteriaceae</taxon>
        <taxon>Algoriphagus</taxon>
    </lineage>
</organism>
<dbReference type="eggNOG" id="COG1305">
    <property type="taxonomic scope" value="Bacteria"/>
</dbReference>